<feature type="transmembrane region" description="Helical" evidence="1">
    <location>
        <begin position="16"/>
        <end position="45"/>
    </location>
</feature>
<dbReference type="InterPro" id="IPR019734">
    <property type="entry name" value="TPR_rpt"/>
</dbReference>
<name>A0A937K4H0_9CLOT</name>
<proteinExistence type="predicted"/>
<gene>
    <name evidence="2" type="ORF">JK634_05235</name>
</gene>
<keyword evidence="1" id="KW-1133">Transmembrane helix</keyword>
<accession>A0A937K4H0</accession>
<dbReference type="Pfam" id="PF13181">
    <property type="entry name" value="TPR_8"/>
    <property type="match status" value="1"/>
</dbReference>
<protein>
    <recommendedName>
        <fullName evidence="4">Tetratricopeptide repeat protein</fullName>
    </recommendedName>
</protein>
<dbReference type="Proteomes" id="UP000623681">
    <property type="component" value="Unassembled WGS sequence"/>
</dbReference>
<evidence type="ECO:0000256" key="1">
    <source>
        <dbReference type="SAM" id="Phobius"/>
    </source>
</evidence>
<organism evidence="2 3">
    <name type="scientific">Clostridium paridis</name>
    <dbReference type="NCBI Taxonomy" id="2803863"/>
    <lineage>
        <taxon>Bacteria</taxon>
        <taxon>Bacillati</taxon>
        <taxon>Bacillota</taxon>
        <taxon>Clostridia</taxon>
        <taxon>Eubacteriales</taxon>
        <taxon>Clostridiaceae</taxon>
        <taxon>Clostridium</taxon>
    </lineage>
</organism>
<evidence type="ECO:0008006" key="4">
    <source>
        <dbReference type="Google" id="ProtNLM"/>
    </source>
</evidence>
<dbReference type="InterPro" id="IPR011990">
    <property type="entry name" value="TPR-like_helical_dom_sf"/>
</dbReference>
<dbReference type="SMART" id="SM00028">
    <property type="entry name" value="TPR"/>
    <property type="match status" value="4"/>
</dbReference>
<keyword evidence="1" id="KW-0812">Transmembrane</keyword>
<keyword evidence="1" id="KW-0472">Membrane</keyword>
<evidence type="ECO:0000313" key="2">
    <source>
        <dbReference type="EMBL" id="MBL4931200.1"/>
    </source>
</evidence>
<dbReference type="EMBL" id="JAESWA010000017">
    <property type="protein sequence ID" value="MBL4931200.1"/>
    <property type="molecule type" value="Genomic_DNA"/>
</dbReference>
<sequence>MKKNTLLSAFSKLDGILLVVVLIGSFLNPILGTVLGWGLVVFLIIEHRDGVAAFLGNYYYHNKKYSKAINWYKTASKIKGTNIKNVKNYVFLEINFGSIDEAEANLKVLIEKNQYKDNNLIEIKLTEAMIYWKKDDLNRAIEVLRPLMNDLNSSAIHGTLGYLLNYSDDLDEALSFNLNANTLYPEDIFIKSNLAQSYYFKKDFNEASKLLDMLLESHPRFPEPYYFKAMILKSEGLTKEAFEMFDKAYKMPAATMSYVTKERIKEDSKDVNPKYNNEEEQE</sequence>
<dbReference type="SUPFAM" id="SSF81901">
    <property type="entry name" value="HCP-like"/>
    <property type="match status" value="1"/>
</dbReference>
<dbReference type="Gene3D" id="1.25.40.10">
    <property type="entry name" value="Tetratricopeptide repeat domain"/>
    <property type="match status" value="2"/>
</dbReference>
<dbReference type="AlphaFoldDB" id="A0A937K4H0"/>
<keyword evidence="3" id="KW-1185">Reference proteome</keyword>
<reference evidence="2" key="1">
    <citation type="submission" date="2021-01" db="EMBL/GenBank/DDBJ databases">
        <title>Genome public.</title>
        <authorList>
            <person name="Liu C."/>
            <person name="Sun Q."/>
        </authorList>
    </citation>
    <scope>NUCLEOTIDE SEQUENCE</scope>
    <source>
        <strain evidence="2">YIM B02565</strain>
    </source>
</reference>
<evidence type="ECO:0000313" key="3">
    <source>
        <dbReference type="Proteomes" id="UP000623681"/>
    </source>
</evidence>
<dbReference type="RefSeq" id="WP_202766569.1">
    <property type="nucleotide sequence ID" value="NZ_JAESWA010000017.1"/>
</dbReference>
<comment type="caution">
    <text evidence="2">The sequence shown here is derived from an EMBL/GenBank/DDBJ whole genome shotgun (WGS) entry which is preliminary data.</text>
</comment>